<evidence type="ECO:0000256" key="1">
    <source>
        <dbReference type="SAM" id="MobiDB-lite"/>
    </source>
</evidence>
<name>A0A915D605_9BILA</name>
<evidence type="ECO:0000313" key="3">
    <source>
        <dbReference type="WBParaSite" id="jg16365"/>
    </source>
</evidence>
<sequence length="225" mass="23727">MSNGLIVIKPEMMSNSTPNPGSNIVGLSLTQDSNELRTDLLDYSHNSSGNLLEYVLNCPQSAASLSAIDRCLGGLTGCTSTTGSFQPLETPMLHLFTNTPHLLPHPNSNHQNMPFAIQQHLQLGLDHLQVALHSAAAANLIYSSSGPSSSSCLTPYLGNEGAGGPLSSPSCLAYLTAVHHQQASIPPVVVPPPPPPIVLEAPPPHCLSTRGRRTTCHPPLKEPTT</sequence>
<organism evidence="2 3">
    <name type="scientific">Ditylenchus dipsaci</name>
    <dbReference type="NCBI Taxonomy" id="166011"/>
    <lineage>
        <taxon>Eukaryota</taxon>
        <taxon>Metazoa</taxon>
        <taxon>Ecdysozoa</taxon>
        <taxon>Nematoda</taxon>
        <taxon>Chromadorea</taxon>
        <taxon>Rhabditida</taxon>
        <taxon>Tylenchina</taxon>
        <taxon>Tylenchomorpha</taxon>
        <taxon>Sphaerularioidea</taxon>
        <taxon>Anguinidae</taxon>
        <taxon>Anguininae</taxon>
        <taxon>Ditylenchus</taxon>
    </lineage>
</organism>
<proteinExistence type="predicted"/>
<dbReference type="AlphaFoldDB" id="A0A915D605"/>
<evidence type="ECO:0000313" key="2">
    <source>
        <dbReference type="Proteomes" id="UP000887574"/>
    </source>
</evidence>
<reference evidence="3" key="1">
    <citation type="submission" date="2022-11" db="UniProtKB">
        <authorList>
            <consortium name="WormBaseParasite"/>
        </authorList>
    </citation>
    <scope>IDENTIFICATION</scope>
</reference>
<feature type="region of interest" description="Disordered" evidence="1">
    <location>
        <begin position="203"/>
        <end position="225"/>
    </location>
</feature>
<accession>A0A915D605</accession>
<protein>
    <submittedName>
        <fullName evidence="3">Uncharacterized protein</fullName>
    </submittedName>
</protein>
<dbReference type="Proteomes" id="UP000887574">
    <property type="component" value="Unplaced"/>
</dbReference>
<keyword evidence="2" id="KW-1185">Reference proteome</keyword>
<dbReference type="WBParaSite" id="jg16365">
    <property type="protein sequence ID" value="jg16365"/>
    <property type="gene ID" value="jg16365"/>
</dbReference>